<feature type="region of interest" description="Disordered" evidence="1">
    <location>
        <begin position="436"/>
        <end position="485"/>
    </location>
</feature>
<dbReference type="AlphaFoldDB" id="R9P544"/>
<dbReference type="HOGENOM" id="CLU_403320_0_0_1"/>
<dbReference type="EMBL" id="DF238773">
    <property type="protein sequence ID" value="GAC93230.1"/>
    <property type="molecule type" value="Genomic_DNA"/>
</dbReference>
<feature type="compositionally biased region" description="Basic and acidic residues" evidence="1">
    <location>
        <begin position="1"/>
        <end position="26"/>
    </location>
</feature>
<dbReference type="RefSeq" id="XP_012186817.1">
    <property type="nucleotide sequence ID" value="XM_012331427.1"/>
</dbReference>
<keyword evidence="3" id="KW-1185">Reference proteome</keyword>
<gene>
    <name evidence="2" type="ORF">PHSY_000793</name>
</gene>
<accession>R9P544</accession>
<evidence type="ECO:0000313" key="3">
    <source>
        <dbReference type="Proteomes" id="UP000014071"/>
    </source>
</evidence>
<proteinExistence type="predicted"/>
<dbReference type="Proteomes" id="UP000014071">
    <property type="component" value="Unassembled WGS sequence"/>
</dbReference>
<feature type="compositionally biased region" description="Low complexity" evidence="1">
    <location>
        <begin position="454"/>
        <end position="469"/>
    </location>
</feature>
<feature type="region of interest" description="Disordered" evidence="1">
    <location>
        <begin position="716"/>
        <end position="738"/>
    </location>
</feature>
<feature type="compositionally biased region" description="Polar residues" evidence="1">
    <location>
        <begin position="436"/>
        <end position="446"/>
    </location>
</feature>
<feature type="compositionally biased region" description="Polar residues" evidence="1">
    <location>
        <begin position="652"/>
        <end position="664"/>
    </location>
</feature>
<organism evidence="2 3">
    <name type="scientific">Pseudozyma hubeiensis (strain SY62)</name>
    <name type="common">Yeast</name>
    <dbReference type="NCBI Taxonomy" id="1305764"/>
    <lineage>
        <taxon>Eukaryota</taxon>
        <taxon>Fungi</taxon>
        <taxon>Dikarya</taxon>
        <taxon>Basidiomycota</taxon>
        <taxon>Ustilaginomycotina</taxon>
        <taxon>Ustilaginomycetes</taxon>
        <taxon>Ustilaginales</taxon>
        <taxon>Ustilaginaceae</taxon>
        <taxon>Pseudozyma</taxon>
    </lineage>
</organism>
<dbReference type="GeneID" id="24106096"/>
<feature type="compositionally biased region" description="Polar residues" evidence="1">
    <location>
        <begin position="521"/>
        <end position="533"/>
    </location>
</feature>
<feature type="compositionally biased region" description="Polar residues" evidence="1">
    <location>
        <begin position="59"/>
        <end position="68"/>
    </location>
</feature>
<feature type="region of interest" description="Disordered" evidence="1">
    <location>
        <begin position="521"/>
        <end position="552"/>
    </location>
</feature>
<dbReference type="OrthoDB" id="2554011at2759"/>
<protein>
    <submittedName>
        <fullName evidence="2">Uncharacterized protein</fullName>
    </submittedName>
</protein>
<feature type="compositionally biased region" description="Polar residues" evidence="1">
    <location>
        <begin position="162"/>
        <end position="184"/>
    </location>
</feature>
<feature type="region of interest" description="Disordered" evidence="1">
    <location>
        <begin position="54"/>
        <end position="76"/>
    </location>
</feature>
<feature type="region of interest" description="Disordered" evidence="1">
    <location>
        <begin position="1"/>
        <end position="34"/>
    </location>
</feature>
<evidence type="ECO:0000313" key="2">
    <source>
        <dbReference type="EMBL" id="GAC93230.1"/>
    </source>
</evidence>
<name>R9P544_PSEHS</name>
<evidence type="ECO:0000256" key="1">
    <source>
        <dbReference type="SAM" id="MobiDB-lite"/>
    </source>
</evidence>
<feature type="region of interest" description="Disordered" evidence="1">
    <location>
        <begin position="593"/>
        <end position="696"/>
    </location>
</feature>
<feature type="region of interest" description="Disordered" evidence="1">
    <location>
        <begin position="122"/>
        <end position="187"/>
    </location>
</feature>
<dbReference type="eggNOG" id="ENOG502TEV1">
    <property type="taxonomic scope" value="Eukaryota"/>
</dbReference>
<sequence length="738" mass="78953">MNADPIKREREVSPAADRPSHVKEPVKSFAMPFSPTHASMFTNTLRRTSFAHGEEIEHLSSNSPSAPSHNLPGMQPSASTSWINPFGRASFSVDRSDDVYVPPESLPSSRRPAAATIISTLLHSRKERSSQDGLDSEYEPPAAMATARRPSAIFKAWKNRRASQSNQASARDASTTPTASTGVRRTSFAVSRVLTPSALRNTKRDDGSISSDDTRRRSLSIVCRGERESNELDPTADRTMYTAPLQTNATANGVTAAMAIRDTWLYASHQYTADDRKGSVSTIATSPTYSNHVPPKPVFGRKSISGVTAPVAVGLDVEDQRLQHESLQQRLEKKGKGQDDGVSVVSLSLTEEIALYTTDVETVEKNAGRARASVSGASGGVDGVAQGGAPFVWNLPVWNAEAINGRGTNVGGDAEGRLPELSPAPAVMIADPFDGLSTSADMQRTESGALDPALSPLPSRSPSSRTPSSEMASIGHHASRRTSTVQFATPQWNTASPFRPDAPLLSPSVVISHRPSIAASNSYHSAQDHSPTSLDFPPSSPRSAPSSKIDAAARRGTTYYDASSLPIVDEMPPSPTMQPAQDIVLPARSPASPVSVRSFGHSETSFEMRSLRRRTSYSLPRPPPGYEQTKLFEEEEESEEHAPTPRLLSAEFESTCSPLSSSFEPETPGVDGTTSFPSGISGAEEEESKGRKVDDAGDDLHAQFCSVLLLDLGDGRAIPLGHSPGIEPRADPFALSAH</sequence>
<reference evidence="3" key="1">
    <citation type="journal article" date="2013" name="Genome Announc.">
        <title>Draft genome sequence of the basidiomycetous yeast-like fungus Pseudozyma hubeiensis SY62, which produces an abundant amount of the biosurfactant mannosylerythritol lipids.</title>
        <authorList>
            <person name="Konishi M."/>
            <person name="Hatada Y."/>
            <person name="Horiuchi J."/>
        </authorList>
    </citation>
    <scope>NUCLEOTIDE SEQUENCE [LARGE SCALE GENOMIC DNA]</scope>
    <source>
        <strain evidence="3">SY62</strain>
    </source>
</reference>